<evidence type="ECO:0000259" key="6">
    <source>
        <dbReference type="Pfam" id="PF04952"/>
    </source>
</evidence>
<evidence type="ECO:0000256" key="3">
    <source>
        <dbReference type="ARBA" id="ARBA00022801"/>
    </source>
</evidence>
<dbReference type="InterPro" id="IPR007036">
    <property type="entry name" value="Aste_AspA_hybrid_dom"/>
</dbReference>
<evidence type="ECO:0000259" key="7">
    <source>
        <dbReference type="Pfam" id="PF24827"/>
    </source>
</evidence>
<keyword evidence="3" id="KW-0378">Hydrolase</keyword>
<keyword evidence="4" id="KW-0862">Zinc</keyword>
<dbReference type="PANTHER" id="PTHR15162:SF7">
    <property type="entry name" value="SUCCINYLGLUTAMATE DESUCCINYLASE"/>
    <property type="match status" value="1"/>
</dbReference>
<organism evidence="8">
    <name type="scientific">Helicotheca tamesis</name>
    <dbReference type="NCBI Taxonomy" id="374047"/>
    <lineage>
        <taxon>Eukaryota</taxon>
        <taxon>Sar</taxon>
        <taxon>Stramenopiles</taxon>
        <taxon>Ochrophyta</taxon>
        <taxon>Bacillariophyta</taxon>
        <taxon>Mediophyceae</taxon>
        <taxon>Lithodesmiophycidae</taxon>
        <taxon>Lithodesmiales</taxon>
        <taxon>Lithodesmiaceae</taxon>
        <taxon>Helicotheca</taxon>
    </lineage>
</organism>
<dbReference type="Gene3D" id="3.40.630.10">
    <property type="entry name" value="Zn peptidases"/>
    <property type="match status" value="1"/>
</dbReference>
<dbReference type="InterPro" id="IPR050178">
    <property type="entry name" value="AspA/AstE_fam"/>
</dbReference>
<evidence type="ECO:0000256" key="1">
    <source>
        <dbReference type="ARBA" id="ARBA00001947"/>
    </source>
</evidence>
<dbReference type="GO" id="GO:0016788">
    <property type="term" value="F:hydrolase activity, acting on ester bonds"/>
    <property type="evidence" value="ECO:0007669"/>
    <property type="project" value="InterPro"/>
</dbReference>
<evidence type="ECO:0000256" key="5">
    <source>
        <dbReference type="SAM" id="SignalP"/>
    </source>
</evidence>
<name>A0A7S2MVI1_9STRA</name>
<dbReference type="AlphaFoldDB" id="A0A7S2MVI1"/>
<accession>A0A7S2MVI1</accession>
<dbReference type="Pfam" id="PF04952">
    <property type="entry name" value="AstE_AspA_hybrid"/>
    <property type="match status" value="1"/>
</dbReference>
<dbReference type="GO" id="GO:0005829">
    <property type="term" value="C:cytosol"/>
    <property type="evidence" value="ECO:0007669"/>
    <property type="project" value="TreeGrafter"/>
</dbReference>
<evidence type="ECO:0000256" key="4">
    <source>
        <dbReference type="ARBA" id="ARBA00022833"/>
    </source>
</evidence>
<dbReference type="CDD" id="cd06909">
    <property type="entry name" value="M14_ASPA"/>
    <property type="match status" value="1"/>
</dbReference>
<dbReference type="EMBL" id="HBGV01013941">
    <property type="protein sequence ID" value="CAD9504399.1"/>
    <property type="molecule type" value="Transcribed_RNA"/>
</dbReference>
<evidence type="ECO:0000313" key="8">
    <source>
        <dbReference type="EMBL" id="CAD9504399.1"/>
    </source>
</evidence>
<sequence>MKYKVGCVLLPSLLSFCASFSSPNNINKNSIKPPTPTFLNHKKRPIQKVVVVGGTHGNEYTGVWCIKALSRHAAKISSQYPSLTIETLLANPEAHYENKRFIHSDLNREFSQDKLLGEEGLPLTVERLRAQEVNELLGPKFGENHPSTDVIVDLHTTTTNMGICLIVPEGDVEMIKAAAYVSHKVCGGVNEGECRILVHSILDRNERPNLGSIARHGFTVEVGPVPQGVLRHDAVEKTEKVIHYFLEYLEKQNKNEQNINTLLEEWYPEGQLTIFKAAKACEEGQLCGRIRWPSDPENPNFPQFLVHKSLQDRDFHKIQKGDALFVDLDGNVINYSGSHGEEVYLIFVNEGGYYYSSSGTGLGVAVKRKIGIEDGMIRRYYEKKSITP</sequence>
<feature type="chain" id="PRO_5031569993" description="Aspartoacylase" evidence="5">
    <location>
        <begin position="20"/>
        <end position="388"/>
    </location>
</feature>
<dbReference type="Pfam" id="PF24827">
    <property type="entry name" value="AstE_AspA_cat"/>
    <property type="match status" value="1"/>
</dbReference>
<evidence type="ECO:0000256" key="2">
    <source>
        <dbReference type="ARBA" id="ARBA00022723"/>
    </source>
</evidence>
<reference evidence="8" key="1">
    <citation type="submission" date="2021-01" db="EMBL/GenBank/DDBJ databases">
        <authorList>
            <person name="Corre E."/>
            <person name="Pelletier E."/>
            <person name="Niang G."/>
            <person name="Scheremetjew M."/>
            <person name="Finn R."/>
            <person name="Kale V."/>
            <person name="Holt S."/>
            <person name="Cochrane G."/>
            <person name="Meng A."/>
            <person name="Brown T."/>
            <person name="Cohen L."/>
        </authorList>
    </citation>
    <scope>NUCLEOTIDE SEQUENCE</scope>
    <source>
        <strain evidence="8">CCMP826</strain>
    </source>
</reference>
<feature type="signal peptide" evidence="5">
    <location>
        <begin position="1"/>
        <end position="19"/>
    </location>
</feature>
<dbReference type="Gene3D" id="2.20.25.160">
    <property type="match status" value="1"/>
</dbReference>
<comment type="cofactor">
    <cofactor evidence="1">
        <name>Zn(2+)</name>
        <dbReference type="ChEBI" id="CHEBI:29105"/>
    </cofactor>
</comment>
<proteinExistence type="predicted"/>
<feature type="domain" description="AstE/AspA barrel-sandwich hybrid" evidence="6">
    <location>
        <begin position="287"/>
        <end position="355"/>
    </location>
</feature>
<dbReference type="SUPFAM" id="SSF53187">
    <property type="entry name" value="Zn-dependent exopeptidases"/>
    <property type="match status" value="1"/>
</dbReference>
<gene>
    <name evidence="8" type="ORF">HTAM1171_LOCUS8528</name>
</gene>
<dbReference type="PANTHER" id="PTHR15162">
    <property type="entry name" value="ASPARTOACYLASE"/>
    <property type="match status" value="1"/>
</dbReference>
<dbReference type="GO" id="GO:0046872">
    <property type="term" value="F:metal ion binding"/>
    <property type="evidence" value="ECO:0007669"/>
    <property type="project" value="UniProtKB-KW"/>
</dbReference>
<dbReference type="NCBIfam" id="NF002601">
    <property type="entry name" value="PRK02259.1"/>
    <property type="match status" value="1"/>
</dbReference>
<keyword evidence="2" id="KW-0479">Metal-binding</keyword>
<evidence type="ECO:0008006" key="9">
    <source>
        <dbReference type="Google" id="ProtNLM"/>
    </source>
</evidence>
<protein>
    <recommendedName>
        <fullName evidence="9">Aspartoacylase</fullName>
    </recommendedName>
</protein>
<keyword evidence="5" id="KW-0732">Signal</keyword>
<feature type="domain" description="Succinylglutamate desuccinylase/Aspartoacylase catalytic" evidence="7">
    <location>
        <begin position="46"/>
        <end position="248"/>
    </location>
</feature>
<dbReference type="InterPro" id="IPR055438">
    <property type="entry name" value="AstE_AspA_cat"/>
</dbReference>